<organism evidence="1 2">
    <name type="scientific">Paraclostridium tenue</name>
    <dbReference type="NCBI Taxonomy" id="1737"/>
    <lineage>
        <taxon>Bacteria</taxon>
        <taxon>Bacillati</taxon>
        <taxon>Bacillota</taxon>
        <taxon>Clostridia</taxon>
        <taxon>Peptostreptococcales</taxon>
        <taxon>Peptostreptococcaceae</taxon>
        <taxon>Paraclostridium</taxon>
    </lineage>
</organism>
<evidence type="ECO:0000313" key="2">
    <source>
        <dbReference type="Proteomes" id="UP001400965"/>
    </source>
</evidence>
<dbReference type="EMBL" id="BAAACP010000011">
    <property type="protein sequence ID" value="GAA0864806.1"/>
    <property type="molecule type" value="Genomic_DNA"/>
</dbReference>
<dbReference type="RefSeq" id="WP_346045482.1">
    <property type="nucleotide sequence ID" value="NZ_BAAACP010000011.1"/>
</dbReference>
<name>A0ABN1M646_9FIRM</name>
<dbReference type="InterPro" id="IPR027417">
    <property type="entry name" value="P-loop_NTPase"/>
</dbReference>
<gene>
    <name evidence="1" type="ORF">GCM10008917_19740</name>
</gene>
<dbReference type="Proteomes" id="UP001400965">
    <property type="component" value="Unassembled WGS sequence"/>
</dbReference>
<comment type="caution">
    <text evidence="1">The sequence shown here is derived from an EMBL/GenBank/DDBJ whole genome shotgun (WGS) entry which is preliminary data.</text>
</comment>
<dbReference type="Gene3D" id="3.40.50.300">
    <property type="entry name" value="P-loop containing nucleotide triphosphate hydrolases"/>
    <property type="match status" value="1"/>
</dbReference>
<dbReference type="SUPFAM" id="SSF52540">
    <property type="entry name" value="P-loop containing nucleoside triphosphate hydrolases"/>
    <property type="match status" value="1"/>
</dbReference>
<proteinExistence type="predicted"/>
<sequence length="694" mass="81169">MELLFAFFEDCNSVNNIGVNFGGKYTFKYKKCESELKIVKNNRYIESFFNVTKSNNITNLTGIVGENGSGKTTILNNIGRIIYDSEISKLSSEDKFQHELILSFIKDDKIIIFSHEKFIKTAKNVQYPDDIEVEVIIYGSENTENLIIENNHKQVVRESQILKDITCIYFSNIFDNTYPEILTSEYNGYYDISINGILANLGRNKINLTGIRAPRKINREENIRNNKYGINTFKSLKIKQIYQQICFIINHFNIKDEDIVLPKTLNISCAFIYGQPSLRFHDENINAKESYIENKIYRKLNDTSEVNIVRKTFLIAILDAYFEEMQRPVDDPKKFKIHEEKYSVGITKEDIFSLLSEYWRMWYAYFKNKRLKHFDVDEFKIVHQIYIDLIKIIDKIISDNTENIKIHDGQVKRQYSNGTVSIGNEKLGSLEISIKDNSKIVLKLLDILERVNIDQDIITFTWRNISSGEYAMLETYSRLYDVIKNNKKINKNILLLIDEGELYLHPEWQRVYIYKILRFLNIIFKEYKIQIVFASNTPLLITDIPRNNLVMLKKDIVDEENKSSLYCEDDETFASNITSLLKKSFFMKSTTGEFAKIKINNVLSFLTDKKYDGKLDKHSSLMIINSIGEPVIRKKLMQLYNEKYQEESISILLESEIDLLIKNGLNISDKDKLRQVEQNLSKVLDKVKTALEDK</sequence>
<dbReference type="PANTHER" id="PTHR32182:SF0">
    <property type="entry name" value="DNA REPLICATION AND REPAIR PROTEIN RECF"/>
    <property type="match status" value="1"/>
</dbReference>
<dbReference type="PANTHER" id="PTHR32182">
    <property type="entry name" value="DNA REPLICATION AND REPAIR PROTEIN RECF"/>
    <property type="match status" value="1"/>
</dbReference>
<protein>
    <submittedName>
        <fullName evidence="1">AAA family ATPase</fullName>
    </submittedName>
</protein>
<keyword evidence="2" id="KW-1185">Reference proteome</keyword>
<accession>A0ABN1M646</accession>
<evidence type="ECO:0000313" key="1">
    <source>
        <dbReference type="EMBL" id="GAA0864806.1"/>
    </source>
</evidence>
<reference evidence="1 2" key="1">
    <citation type="journal article" date="2019" name="Int. J. Syst. Evol. Microbiol.">
        <title>The Global Catalogue of Microorganisms (GCM) 10K type strain sequencing project: providing services to taxonomists for standard genome sequencing and annotation.</title>
        <authorList>
            <consortium name="The Broad Institute Genomics Platform"/>
            <consortium name="The Broad Institute Genome Sequencing Center for Infectious Disease"/>
            <person name="Wu L."/>
            <person name="Ma J."/>
        </authorList>
    </citation>
    <scope>NUCLEOTIDE SEQUENCE [LARGE SCALE GENOMIC DNA]</scope>
    <source>
        <strain evidence="1 2">JCM 6486</strain>
    </source>
</reference>